<feature type="transmembrane region" description="Helical" evidence="1">
    <location>
        <begin position="6"/>
        <end position="23"/>
    </location>
</feature>
<keyword evidence="1" id="KW-0472">Membrane</keyword>
<feature type="transmembrane region" description="Helical" evidence="1">
    <location>
        <begin position="138"/>
        <end position="160"/>
    </location>
</feature>
<gene>
    <name evidence="2" type="ORF">KL86CLO1_10442</name>
</gene>
<dbReference type="EMBL" id="FLUN01000001">
    <property type="protein sequence ID" value="SBV93909.1"/>
    <property type="molecule type" value="Genomic_DNA"/>
</dbReference>
<dbReference type="Pfam" id="PF06541">
    <property type="entry name" value="ABC_trans_CmpB"/>
    <property type="match status" value="1"/>
</dbReference>
<proteinExistence type="predicted"/>
<sequence>MTDYFWLFLIYSFLGFVLEVLFARAIHNPKKDRKCLYFLPLCPVYGFGALLVLLLPPAVRERPLLLFLCGGLTATAAEFLMGLFYERVAKVRFWDYRHLPFNIGGQVCLLFTALWGLLALGLVYGIEPLAIQLVAMIPYWLTLPAALFLALDVTFTLYVLRREKDTRALLWYRRLPHKETRPL</sequence>
<reference evidence="2" key="1">
    <citation type="submission" date="2016-04" db="EMBL/GenBank/DDBJ databases">
        <authorList>
            <person name="Evans L.H."/>
            <person name="Alamgir A."/>
            <person name="Owens N."/>
            <person name="Weber N.D."/>
            <person name="Virtaneva K."/>
            <person name="Barbian K."/>
            <person name="Babar A."/>
            <person name="Rosenke K."/>
        </authorList>
    </citation>
    <scope>NUCLEOTIDE SEQUENCE</scope>
    <source>
        <strain evidence="2">86</strain>
    </source>
</reference>
<feature type="transmembrane region" description="Helical" evidence="1">
    <location>
        <begin position="64"/>
        <end position="85"/>
    </location>
</feature>
<feature type="transmembrane region" description="Helical" evidence="1">
    <location>
        <begin position="35"/>
        <end position="58"/>
    </location>
</feature>
<feature type="transmembrane region" description="Helical" evidence="1">
    <location>
        <begin position="106"/>
        <end position="126"/>
    </location>
</feature>
<protein>
    <recommendedName>
        <fullName evidence="3">ABC-transporter type IV</fullName>
    </recommendedName>
</protein>
<accession>A0A212J386</accession>
<evidence type="ECO:0008006" key="3">
    <source>
        <dbReference type="Google" id="ProtNLM"/>
    </source>
</evidence>
<dbReference type="InterPro" id="IPR010540">
    <property type="entry name" value="CmpB_TMEM229"/>
</dbReference>
<evidence type="ECO:0000313" key="2">
    <source>
        <dbReference type="EMBL" id="SBV93909.1"/>
    </source>
</evidence>
<keyword evidence="1" id="KW-1133">Transmembrane helix</keyword>
<dbReference type="AlphaFoldDB" id="A0A212J386"/>
<organism evidence="2">
    <name type="scientific">uncultured Eubacteriales bacterium</name>
    <dbReference type="NCBI Taxonomy" id="172733"/>
    <lineage>
        <taxon>Bacteria</taxon>
        <taxon>Bacillati</taxon>
        <taxon>Bacillota</taxon>
        <taxon>Clostridia</taxon>
        <taxon>Eubacteriales</taxon>
        <taxon>environmental samples</taxon>
    </lineage>
</organism>
<evidence type="ECO:0000256" key="1">
    <source>
        <dbReference type="SAM" id="Phobius"/>
    </source>
</evidence>
<keyword evidence="1" id="KW-0812">Transmembrane</keyword>
<name>A0A212J386_9FIRM</name>